<feature type="region of interest" description="Disordered" evidence="1">
    <location>
        <begin position="254"/>
        <end position="285"/>
    </location>
</feature>
<keyword evidence="2" id="KW-0472">Membrane</keyword>
<evidence type="ECO:0000313" key="3">
    <source>
        <dbReference type="EMBL" id="GIQ83215.1"/>
    </source>
</evidence>
<feature type="compositionally biased region" description="Basic and acidic residues" evidence="1">
    <location>
        <begin position="496"/>
        <end position="508"/>
    </location>
</feature>
<keyword evidence="4" id="KW-1185">Reference proteome</keyword>
<name>A0A9K3CW29_9EUKA</name>
<feature type="compositionally biased region" description="Basic and acidic residues" evidence="1">
    <location>
        <begin position="223"/>
        <end position="235"/>
    </location>
</feature>
<feature type="compositionally biased region" description="Low complexity" evidence="1">
    <location>
        <begin position="519"/>
        <end position="544"/>
    </location>
</feature>
<feature type="region of interest" description="Disordered" evidence="1">
    <location>
        <begin position="352"/>
        <end position="373"/>
    </location>
</feature>
<gene>
    <name evidence="3" type="ORF">KIPB_004496</name>
</gene>
<dbReference type="Proteomes" id="UP000265618">
    <property type="component" value="Unassembled WGS sequence"/>
</dbReference>
<accession>A0A9K3CW29</accession>
<evidence type="ECO:0000256" key="2">
    <source>
        <dbReference type="SAM" id="Phobius"/>
    </source>
</evidence>
<protein>
    <submittedName>
        <fullName evidence="3">Uncharacterized protein</fullName>
    </submittedName>
</protein>
<feature type="compositionally biased region" description="Basic and acidic residues" evidence="1">
    <location>
        <begin position="545"/>
        <end position="559"/>
    </location>
</feature>
<feature type="compositionally biased region" description="Polar residues" evidence="1">
    <location>
        <begin position="357"/>
        <end position="370"/>
    </location>
</feature>
<reference evidence="3 4" key="1">
    <citation type="journal article" date="2018" name="PLoS ONE">
        <title>The draft genome of Kipferlia bialata reveals reductive genome evolution in fornicate parasites.</title>
        <authorList>
            <person name="Tanifuji G."/>
            <person name="Takabayashi S."/>
            <person name="Kume K."/>
            <person name="Takagi M."/>
            <person name="Nakayama T."/>
            <person name="Kamikawa R."/>
            <person name="Inagaki Y."/>
            <person name="Hashimoto T."/>
        </authorList>
    </citation>
    <scope>NUCLEOTIDE SEQUENCE [LARGE SCALE GENOMIC DNA]</scope>
    <source>
        <strain evidence="3">NY0173</strain>
    </source>
</reference>
<evidence type="ECO:0000313" key="4">
    <source>
        <dbReference type="Proteomes" id="UP000265618"/>
    </source>
</evidence>
<proteinExistence type="predicted"/>
<comment type="caution">
    <text evidence="3">The sequence shown here is derived from an EMBL/GenBank/DDBJ whole genome shotgun (WGS) entry which is preliminary data.</text>
</comment>
<dbReference type="AlphaFoldDB" id="A0A9K3CW29"/>
<feature type="region of interest" description="Disordered" evidence="1">
    <location>
        <begin position="396"/>
        <end position="559"/>
    </location>
</feature>
<feature type="compositionally biased region" description="Basic and acidic residues" evidence="1">
    <location>
        <begin position="417"/>
        <end position="477"/>
    </location>
</feature>
<feature type="transmembrane region" description="Helical" evidence="2">
    <location>
        <begin position="790"/>
        <end position="808"/>
    </location>
</feature>
<dbReference type="EMBL" id="BDIP01000965">
    <property type="protein sequence ID" value="GIQ83215.1"/>
    <property type="molecule type" value="Genomic_DNA"/>
</dbReference>
<keyword evidence="2" id="KW-1133">Transmembrane helix</keyword>
<organism evidence="3 4">
    <name type="scientific">Kipferlia bialata</name>
    <dbReference type="NCBI Taxonomy" id="797122"/>
    <lineage>
        <taxon>Eukaryota</taxon>
        <taxon>Metamonada</taxon>
        <taxon>Carpediemonas-like organisms</taxon>
        <taxon>Kipferlia</taxon>
    </lineage>
</organism>
<feature type="region of interest" description="Disordered" evidence="1">
    <location>
        <begin position="211"/>
        <end position="235"/>
    </location>
</feature>
<sequence length="838" mass="92246">MYSHSGPSSSASRHVLDQERHSAALRELLPFTADTMDDGEFLDARDDLLPLDANIPPTPPAPAPVVDRSQEVAELEQAVQEGRAREDALSLRVSELENALLHARQRHGTAASLAASRQFASVQEAEEQGKQTLLLCECGSEHMADLVGEGEEGREGRGAVEDYRLHSQELYDALYLHPNPSAPTLSGHLRDLSVSMVTALSAAKDMAQHRAEESAAALSAAESLHHRQSEEARAQWHRERMELELERDTLRVALEQSREEGERQRQEAERERQAREAAQEGEREAQHQAVQYGHLVQCLQIENLVVMRRLKDIFSTGAHIDDTPVTEVEIEGEGEVEMVTPSAQGLFPVKEEEGAPGTSSTHNMVPSTPTRPAPLNESATLDTPLAMAAVETCESTPLAAGRGRRFDSSPVRGGARGRQERERERSGRVTPRQRESARAGVAGRERDSVTPRSDRTRPSQDSRRMTPSRRERERERGTPVNRTPVNRTPTSRASPRPREGERERDRPLRMSARMGTNQSASTAARRAVSASPRSRSVSRRSATPSRDRDPRTERERQRQRELHRLVTALLQRLSEAGLSLPLVWREGPSSGWYLGDRRLELRAVSGEISCRVGGGGFVPFVGNVLTLSPEGLEFLSQSRYLLAFFDQFSQTLTQRAGRDIDFNAANSDCSPLFSSPLLGHLVIAVTGSTAQEPTAALFRRHVMSSPSTDASLSSDSEGDSMRSMVRWHYTAVQSLALSHPSLPQITLDTSDPSGAEIRHCVDAMPDSALGCFDINDDLCSESSIMDTGAYAVYLACFFGLMAVTLILVQLPARVAYLKGDDNTSALTNTLAVFNVVYV</sequence>
<evidence type="ECO:0000256" key="1">
    <source>
        <dbReference type="SAM" id="MobiDB-lite"/>
    </source>
</evidence>
<keyword evidence="2" id="KW-0812">Transmembrane</keyword>